<name>A0A392RPT3_9FABA</name>
<feature type="compositionally biased region" description="Polar residues" evidence="1">
    <location>
        <begin position="28"/>
        <end position="43"/>
    </location>
</feature>
<feature type="non-terminal residue" evidence="2">
    <location>
        <position position="1"/>
    </location>
</feature>
<sequence>ESPDNRSRDGRSPTPRSVSPRGRPDASRSPSPRNSNGDVSNVMSMNELFFMKYPVTP</sequence>
<organism evidence="2 3">
    <name type="scientific">Trifolium medium</name>
    <dbReference type="NCBI Taxonomy" id="97028"/>
    <lineage>
        <taxon>Eukaryota</taxon>
        <taxon>Viridiplantae</taxon>
        <taxon>Streptophyta</taxon>
        <taxon>Embryophyta</taxon>
        <taxon>Tracheophyta</taxon>
        <taxon>Spermatophyta</taxon>
        <taxon>Magnoliopsida</taxon>
        <taxon>eudicotyledons</taxon>
        <taxon>Gunneridae</taxon>
        <taxon>Pentapetalae</taxon>
        <taxon>rosids</taxon>
        <taxon>fabids</taxon>
        <taxon>Fabales</taxon>
        <taxon>Fabaceae</taxon>
        <taxon>Papilionoideae</taxon>
        <taxon>50 kb inversion clade</taxon>
        <taxon>NPAAA clade</taxon>
        <taxon>Hologalegina</taxon>
        <taxon>IRL clade</taxon>
        <taxon>Trifolieae</taxon>
        <taxon>Trifolium</taxon>
    </lineage>
</organism>
<proteinExistence type="predicted"/>
<reference evidence="2 3" key="1">
    <citation type="journal article" date="2018" name="Front. Plant Sci.">
        <title>Red Clover (Trifolium pratense) and Zigzag Clover (T. medium) - A Picture of Genomic Similarities and Differences.</title>
        <authorList>
            <person name="Dluhosova J."/>
            <person name="Istvanek J."/>
            <person name="Nedelnik J."/>
            <person name="Repkova J."/>
        </authorList>
    </citation>
    <scope>NUCLEOTIDE SEQUENCE [LARGE SCALE GENOMIC DNA]</scope>
    <source>
        <strain evidence="3">cv. 10/8</strain>
        <tissue evidence="2">Leaf</tissue>
    </source>
</reference>
<evidence type="ECO:0000256" key="1">
    <source>
        <dbReference type="SAM" id="MobiDB-lite"/>
    </source>
</evidence>
<dbReference type="EMBL" id="LXQA010254467">
    <property type="protein sequence ID" value="MCI38329.1"/>
    <property type="molecule type" value="Genomic_DNA"/>
</dbReference>
<dbReference type="AlphaFoldDB" id="A0A392RPT3"/>
<evidence type="ECO:0000313" key="3">
    <source>
        <dbReference type="Proteomes" id="UP000265520"/>
    </source>
</evidence>
<feature type="compositionally biased region" description="Basic and acidic residues" evidence="1">
    <location>
        <begin position="1"/>
        <end position="11"/>
    </location>
</feature>
<comment type="caution">
    <text evidence="2">The sequence shown here is derived from an EMBL/GenBank/DDBJ whole genome shotgun (WGS) entry which is preliminary data.</text>
</comment>
<keyword evidence="3" id="KW-1185">Reference proteome</keyword>
<accession>A0A392RPT3</accession>
<dbReference type="Proteomes" id="UP000265520">
    <property type="component" value="Unassembled WGS sequence"/>
</dbReference>
<evidence type="ECO:0000313" key="2">
    <source>
        <dbReference type="EMBL" id="MCI38329.1"/>
    </source>
</evidence>
<feature type="region of interest" description="Disordered" evidence="1">
    <location>
        <begin position="1"/>
        <end position="43"/>
    </location>
</feature>
<protein>
    <submittedName>
        <fullName evidence="2">Serine/arginine-rich splicing factor 2-like</fullName>
    </submittedName>
</protein>